<dbReference type="EMBL" id="JASBWR010000075">
    <property type="protein sequence ID" value="KAJ9098549.1"/>
    <property type="molecule type" value="Genomic_DNA"/>
</dbReference>
<protein>
    <submittedName>
        <fullName evidence="1">Uncharacterized protein</fullName>
    </submittedName>
</protein>
<comment type="caution">
    <text evidence="1">The sequence shown here is derived from an EMBL/GenBank/DDBJ whole genome shotgun (WGS) entry which is preliminary data.</text>
</comment>
<evidence type="ECO:0000313" key="2">
    <source>
        <dbReference type="Proteomes" id="UP001241377"/>
    </source>
</evidence>
<evidence type="ECO:0000313" key="1">
    <source>
        <dbReference type="EMBL" id="KAJ9098549.1"/>
    </source>
</evidence>
<organism evidence="1 2">
    <name type="scientific">Naganishia cerealis</name>
    <dbReference type="NCBI Taxonomy" id="610337"/>
    <lineage>
        <taxon>Eukaryota</taxon>
        <taxon>Fungi</taxon>
        <taxon>Dikarya</taxon>
        <taxon>Basidiomycota</taxon>
        <taxon>Agaricomycotina</taxon>
        <taxon>Tremellomycetes</taxon>
        <taxon>Filobasidiales</taxon>
        <taxon>Filobasidiaceae</taxon>
        <taxon>Naganishia</taxon>
    </lineage>
</organism>
<accession>A0ACC2VHT3</accession>
<reference evidence="1" key="1">
    <citation type="submission" date="2023-04" db="EMBL/GenBank/DDBJ databases">
        <title>Draft Genome sequencing of Naganishia species isolated from polar environments using Oxford Nanopore Technology.</title>
        <authorList>
            <person name="Leo P."/>
            <person name="Venkateswaran K."/>
        </authorList>
    </citation>
    <scope>NUCLEOTIDE SEQUENCE</scope>
    <source>
        <strain evidence="1">MNA-CCFEE 5261</strain>
    </source>
</reference>
<keyword evidence="2" id="KW-1185">Reference proteome</keyword>
<sequence>MHPRKSMATSAPTYVGGHQIGASASSSATPSVTGSDQPANHSPAGEDNEHGGAERSFFEQERDRLVEEIAGGFEDLLSSANVLNRKLEEVFGVGKEFQTVANLWGQFNELIREQKVRPIPLHGPHAH</sequence>
<proteinExistence type="predicted"/>
<dbReference type="Proteomes" id="UP001241377">
    <property type="component" value="Unassembled WGS sequence"/>
</dbReference>
<gene>
    <name evidence="1" type="ORF">QFC19_006317</name>
</gene>
<name>A0ACC2VHT3_9TREE</name>